<organism evidence="2 3">
    <name type="scientific">Treponema putidum</name>
    <dbReference type="NCBI Taxonomy" id="221027"/>
    <lineage>
        <taxon>Bacteria</taxon>
        <taxon>Pseudomonadati</taxon>
        <taxon>Spirochaetota</taxon>
        <taxon>Spirochaetia</taxon>
        <taxon>Spirochaetales</taxon>
        <taxon>Treponemataceae</taxon>
        <taxon>Treponema</taxon>
    </lineage>
</organism>
<sequence>MKTIRKYRQAFLLGTTFCMLFFALTFPCGAQEAGGTLSEYQAADNSNDEEFTDDLEDDSGKPVFTVGGKLETAHGLRWNKGAEYSLSRSIAQIKGEVLAGSAYAFLSASAEYNYRNPVRTGFKLNEAYFRYSGEIWDLSFGRQLINWGQADGFSLTNVLSAKDSSAFLALSSDDTKLASDSIRLRFFHDIFTFEAVAVPFFTPNKLPLFHFENGAKDDLYHIDTPDTFDMQTPLGTITAPIAYTKTESAKPKMFTDTEAAARFSFFLPGIDFSVSGFYGWDKNPRFVKSGYAKKGLFNPAGTHHPLLNPYVPKELHTNLNEEYYRIGMAGIDAAIPAGDVTVRLETAYIGGRYFEPKNLISSLPIAQLLDGTSNADVQLSFDPAVRKHQLLALAGLDWIKNSWTLSAQYFEDLILNHKDDIERPMHKGFVSINISKTFLRDTLKVSASGAVDINYGSTSSSYSVDYALTDNMHVILGGDLYTKGYDGKGDFAQLNKISSIWVKGRFNW</sequence>
<dbReference type="EMBL" id="CP038804">
    <property type="protein sequence ID" value="UTY33672.1"/>
    <property type="molecule type" value="Genomic_DNA"/>
</dbReference>
<dbReference type="Proteomes" id="UP001058682">
    <property type="component" value="Chromosome"/>
</dbReference>
<feature type="chain" id="PRO_5042120913" evidence="1">
    <location>
        <begin position="31"/>
        <end position="508"/>
    </location>
</feature>
<accession>A0AAE9MVS4</accession>
<reference evidence="2" key="1">
    <citation type="submission" date="2019-04" db="EMBL/GenBank/DDBJ databases">
        <title>Whole genome sequencing of oral phylogroup 2 treponemes.</title>
        <authorList>
            <person name="Chan Y."/>
            <person name="Zeng H.H."/>
            <person name="Yu X.L."/>
            <person name="Leung W.K."/>
            <person name="Watt R.M."/>
        </authorList>
    </citation>
    <scope>NUCLEOTIDE SEQUENCE</scope>
    <source>
        <strain evidence="2">OMZ 835</strain>
    </source>
</reference>
<evidence type="ECO:0000313" key="2">
    <source>
        <dbReference type="EMBL" id="UTY33672.1"/>
    </source>
</evidence>
<name>A0AAE9MVS4_9SPIR</name>
<evidence type="ECO:0000313" key="3">
    <source>
        <dbReference type="Proteomes" id="UP001058682"/>
    </source>
</evidence>
<protein>
    <submittedName>
        <fullName evidence="2">Uncharacterized protein</fullName>
    </submittedName>
</protein>
<dbReference type="AlphaFoldDB" id="A0AAE9MVS4"/>
<proteinExistence type="predicted"/>
<dbReference type="RefSeq" id="WP_255819282.1">
    <property type="nucleotide sequence ID" value="NZ_CP038804.1"/>
</dbReference>
<gene>
    <name evidence="2" type="ORF">E4N74_06300</name>
</gene>
<feature type="signal peptide" evidence="1">
    <location>
        <begin position="1"/>
        <end position="30"/>
    </location>
</feature>
<keyword evidence="1" id="KW-0732">Signal</keyword>
<evidence type="ECO:0000256" key="1">
    <source>
        <dbReference type="SAM" id="SignalP"/>
    </source>
</evidence>